<dbReference type="Proteomes" id="UP001516023">
    <property type="component" value="Unassembled WGS sequence"/>
</dbReference>
<comment type="caution">
    <text evidence="1">The sequence shown here is derived from an EMBL/GenBank/DDBJ whole genome shotgun (WGS) entry which is preliminary data.</text>
</comment>
<organism evidence="1 2">
    <name type="scientific">Cyclotella cryptica</name>
    <dbReference type="NCBI Taxonomy" id="29204"/>
    <lineage>
        <taxon>Eukaryota</taxon>
        <taxon>Sar</taxon>
        <taxon>Stramenopiles</taxon>
        <taxon>Ochrophyta</taxon>
        <taxon>Bacillariophyta</taxon>
        <taxon>Coscinodiscophyceae</taxon>
        <taxon>Thalassiosirophycidae</taxon>
        <taxon>Stephanodiscales</taxon>
        <taxon>Stephanodiscaceae</taxon>
        <taxon>Cyclotella</taxon>
    </lineage>
</organism>
<name>A0ABD3PWF4_9STRA</name>
<evidence type="ECO:0000313" key="2">
    <source>
        <dbReference type="Proteomes" id="UP001516023"/>
    </source>
</evidence>
<reference evidence="1 2" key="1">
    <citation type="journal article" date="2020" name="G3 (Bethesda)">
        <title>Improved Reference Genome for Cyclotella cryptica CCMP332, a Model for Cell Wall Morphogenesis, Salinity Adaptation, and Lipid Production in Diatoms (Bacillariophyta).</title>
        <authorList>
            <person name="Roberts W.R."/>
            <person name="Downey K.M."/>
            <person name="Ruck E.C."/>
            <person name="Traller J.C."/>
            <person name="Alverson A.J."/>
        </authorList>
    </citation>
    <scope>NUCLEOTIDE SEQUENCE [LARGE SCALE GENOMIC DNA]</scope>
    <source>
        <strain evidence="1 2">CCMP332</strain>
    </source>
</reference>
<sequence length="70" mass="8387">MTTIKAKAKVVRAVMKVVQMDDKLVTRNEIVRQWKPTRETLEWGEEIIMRQLRINHNVRTTRAGLNWRQN</sequence>
<proteinExistence type="predicted"/>
<keyword evidence="2" id="KW-1185">Reference proteome</keyword>
<accession>A0ABD3PWF4</accession>
<gene>
    <name evidence="1" type="ORF">HJC23_013396</name>
</gene>
<protein>
    <submittedName>
        <fullName evidence="1">Uncharacterized protein</fullName>
    </submittedName>
</protein>
<dbReference type="AlphaFoldDB" id="A0ABD3PWF4"/>
<evidence type="ECO:0000313" key="1">
    <source>
        <dbReference type="EMBL" id="KAL3792122.1"/>
    </source>
</evidence>
<dbReference type="EMBL" id="JABMIG020000105">
    <property type="protein sequence ID" value="KAL3792122.1"/>
    <property type="molecule type" value="Genomic_DNA"/>
</dbReference>